<evidence type="ECO:0000313" key="11">
    <source>
        <dbReference type="Proteomes" id="UP000238949"/>
    </source>
</evidence>
<protein>
    <recommendedName>
        <fullName evidence="7">DNA polymerase</fullName>
        <ecNumber evidence="7">2.7.7.7</ecNumber>
    </recommendedName>
</protein>
<dbReference type="SUPFAM" id="SSF56672">
    <property type="entry name" value="DNA/RNA polymerases"/>
    <property type="match status" value="1"/>
</dbReference>
<dbReference type="RefSeq" id="WP_105932854.1">
    <property type="nucleotide sequence ID" value="NZ_PVNP01000003.1"/>
</dbReference>
<dbReference type="SMART" id="SM00486">
    <property type="entry name" value="POLBc"/>
    <property type="match status" value="1"/>
</dbReference>
<keyword evidence="11" id="KW-1185">Reference proteome</keyword>
<evidence type="ECO:0000256" key="7">
    <source>
        <dbReference type="RuleBase" id="RU000442"/>
    </source>
</evidence>
<feature type="domain" description="DNA-directed DNA polymerase family B exonuclease" evidence="9">
    <location>
        <begin position="109"/>
        <end position="297"/>
    </location>
</feature>
<dbReference type="EC" id="2.7.7.7" evidence="7"/>
<dbReference type="GO" id="GO:0008296">
    <property type="term" value="F:3'-5'-DNA exonuclease activity"/>
    <property type="evidence" value="ECO:0007669"/>
    <property type="project" value="TreeGrafter"/>
</dbReference>
<dbReference type="InterPro" id="IPR006134">
    <property type="entry name" value="DNA-dir_DNA_pol_B_multi_dom"/>
</dbReference>
<dbReference type="OrthoDB" id="5807460at2"/>
<gene>
    <name evidence="10" type="ORF">C6Y40_00625</name>
</gene>
<dbReference type="InterPro" id="IPR023211">
    <property type="entry name" value="DNA_pol_palm_dom_sf"/>
</dbReference>
<feature type="domain" description="DNA-directed DNA polymerase family B multifunctional" evidence="8">
    <location>
        <begin position="378"/>
        <end position="764"/>
    </location>
</feature>
<name>A0A2S9VHA8_9ALTE</name>
<dbReference type="GO" id="GO:0045004">
    <property type="term" value="P:DNA replication proofreading"/>
    <property type="evidence" value="ECO:0007669"/>
    <property type="project" value="TreeGrafter"/>
</dbReference>
<keyword evidence="2 7" id="KW-0808">Transferase</keyword>
<dbReference type="InterPro" id="IPR036397">
    <property type="entry name" value="RNaseH_sf"/>
</dbReference>
<dbReference type="GO" id="GO:0009432">
    <property type="term" value="P:SOS response"/>
    <property type="evidence" value="ECO:0007669"/>
    <property type="project" value="TreeGrafter"/>
</dbReference>
<dbReference type="InterPro" id="IPR050240">
    <property type="entry name" value="DNA_pol_type-B"/>
</dbReference>
<evidence type="ECO:0000256" key="1">
    <source>
        <dbReference type="ARBA" id="ARBA00005755"/>
    </source>
</evidence>
<organism evidence="10 11">
    <name type="scientific">Alteromonas alba</name>
    <dbReference type="NCBI Taxonomy" id="2079529"/>
    <lineage>
        <taxon>Bacteria</taxon>
        <taxon>Pseudomonadati</taxon>
        <taxon>Pseudomonadota</taxon>
        <taxon>Gammaproteobacteria</taxon>
        <taxon>Alteromonadales</taxon>
        <taxon>Alteromonadaceae</taxon>
        <taxon>Alteromonas/Salinimonas group</taxon>
        <taxon>Alteromonas</taxon>
    </lineage>
</organism>
<evidence type="ECO:0000313" key="10">
    <source>
        <dbReference type="EMBL" id="PRO75635.1"/>
    </source>
</evidence>
<comment type="catalytic activity">
    <reaction evidence="6 7">
        <text>DNA(n) + a 2'-deoxyribonucleoside 5'-triphosphate = DNA(n+1) + diphosphate</text>
        <dbReference type="Rhea" id="RHEA:22508"/>
        <dbReference type="Rhea" id="RHEA-COMP:17339"/>
        <dbReference type="Rhea" id="RHEA-COMP:17340"/>
        <dbReference type="ChEBI" id="CHEBI:33019"/>
        <dbReference type="ChEBI" id="CHEBI:61560"/>
        <dbReference type="ChEBI" id="CHEBI:173112"/>
        <dbReference type="EC" id="2.7.7.7"/>
    </reaction>
</comment>
<dbReference type="Pfam" id="PF00136">
    <property type="entry name" value="DNA_pol_B"/>
    <property type="match status" value="1"/>
</dbReference>
<dbReference type="EMBL" id="PVNP01000003">
    <property type="protein sequence ID" value="PRO75635.1"/>
    <property type="molecule type" value="Genomic_DNA"/>
</dbReference>
<dbReference type="CDD" id="cd05784">
    <property type="entry name" value="DNA_polB_II_exo"/>
    <property type="match status" value="1"/>
</dbReference>
<dbReference type="Gene3D" id="3.30.70.2250">
    <property type="match status" value="1"/>
</dbReference>
<dbReference type="InterPro" id="IPR006133">
    <property type="entry name" value="DNA-dir_DNA_pol_B_exonuc"/>
</dbReference>
<sequence>MTTTLTGQGMVLTARVLPKGAQQALEIWLATEQGPVKLITPVQPATCFVTQSAAAKVAAISQAQQLKASLKNLPLNTFTHEPVSVIKCPQDRQLHILRRHCEEQGVTLFEADIKTPDRFFMERFITSGVHYQGVGQQHDNTVVQARLKPSEYRCDLNAFSFDIECDEHGHLYSIGIASPTLNVVLMIGEPEDAELPFKIIWCANETALLTEFIRLIQHHDPDLLIGWNIKQFDLPVLHDTATRCGLKLALGRQHSNVEIKVFDDNRALVDVPGRAIIDGIEGLKTMTFQFDSFALDNVASELLGKRKLIDDPDKLGAIKKLFTHDKLALAKYNFEDCVLVNDIAEQVRLIDFLILRSELTGLRLGRPGGSVASFINLYLPKLHRAGYISPNRPADGGLASPGGYVMSSKPGLYQNVLVLDFKSLYPSIIRTFKIDPLGLVEGLKSPETAIPGFKGASFHRSQHFLPDIITNLWQQRDEAKRQQDKPRSQAIKILMNSFYGVLGSGGCPFYDPRLASSITLRGHEIMQLTAEWIKASGYDVIYGDTDSTFVHIADNVSAEQAWDIGKQLEQDINQRWQQRIAEEFDLTCELEIEFETHYERFFMPTIRGSEAGSKKRYAGLIRREGNTELVFKGLENVRSDWTQLAKDFQLELYTRIFNDQPVDDYVMAIISGIKQGQFDDGLVYTKQLRKPLKEYTKTAPPHVKAARHADEENARTGKPLRYQKRTKIRYVMTTTGPQVVEYCRQPLDYDHYIEKQIRPIADSILPAIGGDFESLASQQLGLF</sequence>
<comment type="caution">
    <text evidence="10">The sequence shown here is derived from an EMBL/GenBank/DDBJ whole genome shotgun (WGS) entry which is preliminary data.</text>
</comment>
<dbReference type="SUPFAM" id="SSF53098">
    <property type="entry name" value="Ribonuclease H-like"/>
    <property type="match status" value="1"/>
</dbReference>
<dbReference type="InterPro" id="IPR043502">
    <property type="entry name" value="DNA/RNA_pol_sf"/>
</dbReference>
<dbReference type="GO" id="GO:0003887">
    <property type="term" value="F:DNA-directed DNA polymerase activity"/>
    <property type="evidence" value="ECO:0007669"/>
    <property type="project" value="UniProtKB-KW"/>
</dbReference>
<dbReference type="PANTHER" id="PTHR10322">
    <property type="entry name" value="DNA POLYMERASE CATALYTIC SUBUNIT"/>
    <property type="match status" value="1"/>
</dbReference>
<dbReference type="AlphaFoldDB" id="A0A2S9VHA8"/>
<evidence type="ECO:0000259" key="9">
    <source>
        <dbReference type="Pfam" id="PF03104"/>
    </source>
</evidence>
<proteinExistence type="inferred from homology"/>
<keyword evidence="3 7" id="KW-0548">Nucleotidyltransferase</keyword>
<comment type="similarity">
    <text evidence="1 7">Belongs to the DNA polymerase type-B family.</text>
</comment>
<dbReference type="PRINTS" id="PR00106">
    <property type="entry name" value="DNAPOLB"/>
</dbReference>
<dbReference type="Pfam" id="PF03104">
    <property type="entry name" value="DNA_pol_B_exo1"/>
    <property type="match status" value="1"/>
</dbReference>
<accession>A0A2S9VHA8</accession>
<dbReference type="CDD" id="cd05537">
    <property type="entry name" value="POLBc_Pol_II"/>
    <property type="match status" value="1"/>
</dbReference>
<dbReference type="GO" id="GO:0000166">
    <property type="term" value="F:nucleotide binding"/>
    <property type="evidence" value="ECO:0007669"/>
    <property type="project" value="InterPro"/>
</dbReference>
<dbReference type="Gene3D" id="3.90.1600.10">
    <property type="entry name" value="Palm domain of DNA polymerase"/>
    <property type="match status" value="2"/>
</dbReference>
<dbReference type="Gene3D" id="3.30.420.10">
    <property type="entry name" value="Ribonuclease H-like superfamily/Ribonuclease H"/>
    <property type="match status" value="1"/>
</dbReference>
<dbReference type="FunFam" id="3.90.1600.10:FF:000030">
    <property type="entry name" value="DNA polymerase II"/>
    <property type="match status" value="1"/>
</dbReference>
<reference evidence="11" key="1">
    <citation type="journal article" date="2020" name="Int. J. Syst. Evol. Microbiol.">
        <title>Alteromonas alba sp. nov., a marine bacterium isolated from the seawater of the West Pacific Ocean.</title>
        <authorList>
            <person name="Sun C."/>
            <person name="Wu Y.-H."/>
            <person name="Xamxidin M."/>
            <person name="Cheng H."/>
            <person name="Xu X.-W."/>
        </authorList>
    </citation>
    <scope>NUCLEOTIDE SEQUENCE [LARGE SCALE GENOMIC DNA]</scope>
    <source>
        <strain evidence="11">190</strain>
    </source>
</reference>
<evidence type="ECO:0000256" key="5">
    <source>
        <dbReference type="ARBA" id="ARBA00023125"/>
    </source>
</evidence>
<evidence type="ECO:0000259" key="8">
    <source>
        <dbReference type="Pfam" id="PF00136"/>
    </source>
</evidence>
<dbReference type="GO" id="GO:0003677">
    <property type="term" value="F:DNA binding"/>
    <property type="evidence" value="ECO:0007669"/>
    <property type="project" value="UniProtKB-KW"/>
</dbReference>
<dbReference type="Proteomes" id="UP000238949">
    <property type="component" value="Unassembled WGS sequence"/>
</dbReference>
<keyword evidence="4 7" id="KW-0239">DNA-directed DNA polymerase</keyword>
<dbReference type="PROSITE" id="PS00116">
    <property type="entry name" value="DNA_POLYMERASE_B"/>
    <property type="match status" value="1"/>
</dbReference>
<dbReference type="InterPro" id="IPR006172">
    <property type="entry name" value="DNA-dir_DNA_pol_B"/>
</dbReference>
<evidence type="ECO:0000256" key="4">
    <source>
        <dbReference type="ARBA" id="ARBA00022932"/>
    </source>
</evidence>
<evidence type="ECO:0000256" key="6">
    <source>
        <dbReference type="ARBA" id="ARBA00049244"/>
    </source>
</evidence>
<dbReference type="InterPro" id="IPR042087">
    <property type="entry name" value="DNA_pol_B_thumb"/>
</dbReference>
<evidence type="ECO:0000256" key="2">
    <source>
        <dbReference type="ARBA" id="ARBA00022679"/>
    </source>
</evidence>
<keyword evidence="5 7" id="KW-0238">DNA-binding</keyword>
<dbReference type="InterPro" id="IPR017964">
    <property type="entry name" value="DNA-dir_DNA_pol_B_CS"/>
</dbReference>
<dbReference type="InterPro" id="IPR012337">
    <property type="entry name" value="RNaseH-like_sf"/>
</dbReference>
<keyword evidence="7" id="KW-0235">DNA replication</keyword>
<dbReference type="Gene3D" id="1.10.132.60">
    <property type="entry name" value="DNA polymerase family B, C-terminal domain"/>
    <property type="match status" value="1"/>
</dbReference>
<evidence type="ECO:0000256" key="3">
    <source>
        <dbReference type="ARBA" id="ARBA00022695"/>
    </source>
</evidence>
<dbReference type="PANTHER" id="PTHR10322:SF23">
    <property type="entry name" value="DNA POLYMERASE DELTA CATALYTIC SUBUNIT"/>
    <property type="match status" value="1"/>
</dbReference>
<dbReference type="NCBIfam" id="NF004421">
    <property type="entry name" value="PRK05762.1-2"/>
    <property type="match status" value="1"/>
</dbReference>